<dbReference type="PaxDb" id="3880-AET00549"/>
<dbReference type="HOGENOM" id="CLU_2376029_0_0_1"/>
<proteinExistence type="predicted"/>
<reference evidence="2 4" key="1">
    <citation type="journal article" date="2011" name="Nature">
        <title>The Medicago genome provides insight into the evolution of rhizobial symbioses.</title>
        <authorList>
            <person name="Young N.D."/>
            <person name="Debelle F."/>
            <person name="Oldroyd G.E."/>
            <person name="Geurts R."/>
            <person name="Cannon S.B."/>
            <person name="Udvardi M.K."/>
            <person name="Benedito V.A."/>
            <person name="Mayer K.F."/>
            <person name="Gouzy J."/>
            <person name="Schoof H."/>
            <person name="Van de Peer Y."/>
            <person name="Proost S."/>
            <person name="Cook D.R."/>
            <person name="Meyers B.C."/>
            <person name="Spannagl M."/>
            <person name="Cheung F."/>
            <person name="De Mita S."/>
            <person name="Krishnakumar V."/>
            <person name="Gundlach H."/>
            <person name="Zhou S."/>
            <person name="Mudge J."/>
            <person name="Bharti A.K."/>
            <person name="Murray J.D."/>
            <person name="Naoumkina M.A."/>
            <person name="Rosen B."/>
            <person name="Silverstein K.A."/>
            <person name="Tang H."/>
            <person name="Rombauts S."/>
            <person name="Zhao P.X."/>
            <person name="Zhou P."/>
            <person name="Barbe V."/>
            <person name="Bardou P."/>
            <person name="Bechner M."/>
            <person name="Bellec A."/>
            <person name="Berger A."/>
            <person name="Berges H."/>
            <person name="Bidwell S."/>
            <person name="Bisseling T."/>
            <person name="Choisne N."/>
            <person name="Couloux A."/>
            <person name="Denny R."/>
            <person name="Deshpande S."/>
            <person name="Dai X."/>
            <person name="Doyle J.J."/>
            <person name="Dudez A.M."/>
            <person name="Farmer A.D."/>
            <person name="Fouteau S."/>
            <person name="Franken C."/>
            <person name="Gibelin C."/>
            <person name="Gish J."/>
            <person name="Goldstein S."/>
            <person name="Gonzalez A.J."/>
            <person name="Green P.J."/>
            <person name="Hallab A."/>
            <person name="Hartog M."/>
            <person name="Hua A."/>
            <person name="Humphray S.J."/>
            <person name="Jeong D.H."/>
            <person name="Jing Y."/>
            <person name="Jocker A."/>
            <person name="Kenton S.M."/>
            <person name="Kim D.J."/>
            <person name="Klee K."/>
            <person name="Lai H."/>
            <person name="Lang C."/>
            <person name="Lin S."/>
            <person name="Macmil S.L."/>
            <person name="Magdelenat G."/>
            <person name="Matthews L."/>
            <person name="McCorrison J."/>
            <person name="Monaghan E.L."/>
            <person name="Mun J.H."/>
            <person name="Najar F.Z."/>
            <person name="Nicholson C."/>
            <person name="Noirot C."/>
            <person name="O'Bleness M."/>
            <person name="Paule C.R."/>
            <person name="Poulain J."/>
            <person name="Prion F."/>
            <person name="Qin B."/>
            <person name="Qu C."/>
            <person name="Retzel E.F."/>
            <person name="Riddle C."/>
            <person name="Sallet E."/>
            <person name="Samain S."/>
            <person name="Samson N."/>
            <person name="Sanders I."/>
            <person name="Saurat O."/>
            <person name="Scarpelli C."/>
            <person name="Schiex T."/>
            <person name="Segurens B."/>
            <person name="Severin A.J."/>
            <person name="Sherrier D.J."/>
            <person name="Shi R."/>
            <person name="Sims S."/>
            <person name="Singer S.R."/>
            <person name="Sinharoy S."/>
            <person name="Sterck L."/>
            <person name="Viollet A."/>
            <person name="Wang B.B."/>
            <person name="Wang K."/>
            <person name="Wang M."/>
            <person name="Wang X."/>
            <person name="Warfsmann J."/>
            <person name="Weissenbach J."/>
            <person name="White D.D."/>
            <person name="White J.D."/>
            <person name="Wiley G.B."/>
            <person name="Wincker P."/>
            <person name="Xing Y."/>
            <person name="Yang L."/>
            <person name="Yao Z."/>
            <person name="Ying F."/>
            <person name="Zhai J."/>
            <person name="Zhou L."/>
            <person name="Zuber A."/>
            <person name="Denarie J."/>
            <person name="Dixon R.A."/>
            <person name="May G.D."/>
            <person name="Schwartz D.C."/>
            <person name="Rogers J."/>
            <person name="Quetier F."/>
            <person name="Town C.D."/>
            <person name="Roe B.A."/>
        </authorList>
    </citation>
    <scope>NUCLEOTIDE SEQUENCE [LARGE SCALE GENOMIC DNA]</scope>
    <source>
        <strain evidence="2">A17</strain>
        <strain evidence="3 4">cv. Jemalong A17</strain>
    </source>
</reference>
<evidence type="ECO:0000313" key="4">
    <source>
        <dbReference type="Proteomes" id="UP000002051"/>
    </source>
</evidence>
<dbReference type="Proteomes" id="UP000002051">
    <property type="component" value="Chromosome 5"/>
</dbReference>
<keyword evidence="4" id="KW-1185">Reference proteome</keyword>
<gene>
    <name evidence="2" type="ordered locus">MTR_5g093270</name>
</gene>
<evidence type="ECO:0000313" key="2">
    <source>
        <dbReference type="EMBL" id="AET00549.1"/>
    </source>
</evidence>
<organism evidence="2 4">
    <name type="scientific">Medicago truncatula</name>
    <name type="common">Barrel medic</name>
    <name type="synonym">Medicago tribuloides</name>
    <dbReference type="NCBI Taxonomy" id="3880"/>
    <lineage>
        <taxon>Eukaryota</taxon>
        <taxon>Viridiplantae</taxon>
        <taxon>Streptophyta</taxon>
        <taxon>Embryophyta</taxon>
        <taxon>Tracheophyta</taxon>
        <taxon>Spermatophyta</taxon>
        <taxon>Magnoliopsida</taxon>
        <taxon>eudicotyledons</taxon>
        <taxon>Gunneridae</taxon>
        <taxon>Pentapetalae</taxon>
        <taxon>rosids</taxon>
        <taxon>fabids</taxon>
        <taxon>Fabales</taxon>
        <taxon>Fabaceae</taxon>
        <taxon>Papilionoideae</taxon>
        <taxon>50 kb inversion clade</taxon>
        <taxon>NPAAA clade</taxon>
        <taxon>Hologalegina</taxon>
        <taxon>IRL clade</taxon>
        <taxon>Trifolieae</taxon>
        <taxon>Medicago</taxon>
    </lineage>
</organism>
<dbReference type="PANTHER" id="PTHR21422:SF15">
    <property type="entry name" value="RAB3 GTPASE-ACTIVATING PROTEIN CATALYTIC SUBUNIT"/>
    <property type="match status" value="1"/>
</dbReference>
<evidence type="ECO:0000259" key="1">
    <source>
        <dbReference type="Pfam" id="PF13890"/>
    </source>
</evidence>
<dbReference type="STRING" id="3880.G7K3L7"/>
<name>G7K3L7_MEDTR</name>
<dbReference type="eggNOG" id="KOG2390">
    <property type="taxonomic scope" value="Eukaryota"/>
</dbReference>
<evidence type="ECO:0000313" key="3">
    <source>
        <dbReference type="EnsemblPlants" id="AET00549"/>
    </source>
</evidence>
<dbReference type="EMBL" id="CM001221">
    <property type="protein sequence ID" value="AET00549.1"/>
    <property type="molecule type" value="Genomic_DNA"/>
</dbReference>
<sequence length="95" mass="10407">MKDFVASSGRSSPHVLRLGADRSSGNLTLLETGKPVYSSVTQEGPLITEDLIRQKEECVVGARCSQLLSDMQAFEDVNPGCILEDFVRWHSSPPD</sequence>
<dbReference type="EnsemblPlants" id="AET00549">
    <property type="protein sequence ID" value="AET00549"/>
    <property type="gene ID" value="MTR_5g093270"/>
</dbReference>
<dbReference type="Pfam" id="PF13890">
    <property type="entry name" value="Rab3-GTPase_cat"/>
    <property type="match status" value="1"/>
</dbReference>
<dbReference type="InterPro" id="IPR026147">
    <property type="entry name" value="Rab3GAP1_conserved"/>
</dbReference>
<feature type="domain" description="Rab3GAP catalytic subunit conserved" evidence="1">
    <location>
        <begin position="17"/>
        <end position="95"/>
    </location>
</feature>
<dbReference type="PANTHER" id="PTHR21422">
    <property type="entry name" value="RAB3 GTPASE-ACTIVATING PROTEIN CATALYTIC SUBUNIT"/>
    <property type="match status" value="1"/>
</dbReference>
<dbReference type="InterPro" id="IPR045700">
    <property type="entry name" value="Rab3GAP1"/>
</dbReference>
<reference evidence="3" key="3">
    <citation type="submission" date="2015-04" db="UniProtKB">
        <authorList>
            <consortium name="EnsemblPlants"/>
        </authorList>
    </citation>
    <scope>IDENTIFICATION</scope>
    <source>
        <strain evidence="3">cv. Jemalong A17</strain>
    </source>
</reference>
<protein>
    <submittedName>
        <fullName evidence="2">Rab3 GTPase-activating protein catalytic subunit</fullName>
    </submittedName>
</protein>
<dbReference type="GO" id="GO:0005096">
    <property type="term" value="F:GTPase activator activity"/>
    <property type="evidence" value="ECO:0007669"/>
    <property type="project" value="InterPro"/>
</dbReference>
<reference evidence="2 4" key="2">
    <citation type="journal article" date="2014" name="BMC Genomics">
        <title>An improved genome release (version Mt4.0) for the model legume Medicago truncatula.</title>
        <authorList>
            <person name="Tang H."/>
            <person name="Krishnakumar V."/>
            <person name="Bidwell S."/>
            <person name="Rosen B."/>
            <person name="Chan A."/>
            <person name="Zhou S."/>
            <person name="Gentzbittel L."/>
            <person name="Childs K.L."/>
            <person name="Yandell M."/>
            <person name="Gundlach H."/>
            <person name="Mayer K.F."/>
            <person name="Schwartz D.C."/>
            <person name="Town C.D."/>
        </authorList>
    </citation>
    <scope>GENOME REANNOTATION</scope>
    <source>
        <strain evidence="3 4">cv. Jemalong A17</strain>
    </source>
</reference>
<accession>G7K3L7</accession>
<dbReference type="AlphaFoldDB" id="G7K3L7"/>